<dbReference type="RefSeq" id="WP_246378884.1">
    <property type="nucleotide sequence ID" value="NZ_BAABAM010000003.1"/>
</dbReference>
<accession>A0A7W0CJY5</accession>
<reference evidence="9 10" key="1">
    <citation type="submission" date="2020-07" db="EMBL/GenBank/DDBJ databases">
        <title>Genomic Encyclopedia of Type Strains, Phase IV (KMG-IV): sequencing the most valuable type-strain genomes for metagenomic binning, comparative biology and taxonomic classification.</title>
        <authorList>
            <person name="Goeker M."/>
        </authorList>
    </citation>
    <scope>NUCLEOTIDE SEQUENCE [LARGE SCALE GENOMIC DNA]</scope>
    <source>
        <strain evidence="9 10">DSM 45533</strain>
    </source>
</reference>
<name>A0A7W0CJY5_9ACTN</name>
<evidence type="ECO:0000256" key="5">
    <source>
        <dbReference type="ARBA" id="ARBA00023136"/>
    </source>
</evidence>
<evidence type="ECO:0000313" key="10">
    <source>
        <dbReference type="Proteomes" id="UP000530928"/>
    </source>
</evidence>
<proteinExistence type="predicted"/>
<feature type="region of interest" description="Disordered" evidence="6">
    <location>
        <begin position="278"/>
        <end position="356"/>
    </location>
</feature>
<dbReference type="Pfam" id="PF00482">
    <property type="entry name" value="T2SSF"/>
    <property type="match status" value="1"/>
</dbReference>
<evidence type="ECO:0000256" key="3">
    <source>
        <dbReference type="ARBA" id="ARBA00022692"/>
    </source>
</evidence>
<keyword evidence="2" id="KW-1003">Cell membrane</keyword>
<dbReference type="PANTHER" id="PTHR35007:SF3">
    <property type="entry name" value="POSSIBLE CONSERVED ALANINE RICH MEMBRANE PROTEIN"/>
    <property type="match status" value="1"/>
</dbReference>
<comment type="caution">
    <text evidence="9">The sequence shown here is derived from an EMBL/GenBank/DDBJ whole genome shotgun (WGS) entry which is preliminary data.</text>
</comment>
<dbReference type="Proteomes" id="UP000530928">
    <property type="component" value="Unassembled WGS sequence"/>
</dbReference>
<keyword evidence="4 7" id="KW-1133">Transmembrane helix</keyword>
<dbReference type="InterPro" id="IPR018076">
    <property type="entry name" value="T2SS_GspF_dom"/>
</dbReference>
<keyword evidence="10" id="KW-1185">Reference proteome</keyword>
<evidence type="ECO:0000313" key="9">
    <source>
        <dbReference type="EMBL" id="MBA2892530.1"/>
    </source>
</evidence>
<gene>
    <name evidence="9" type="ORF">HNR30_003884</name>
</gene>
<evidence type="ECO:0000256" key="7">
    <source>
        <dbReference type="SAM" id="Phobius"/>
    </source>
</evidence>
<protein>
    <submittedName>
        <fullName evidence="9">Flp pilus assembly protein TadB</fullName>
    </submittedName>
</protein>
<organism evidence="9 10">
    <name type="scientific">Nonomuraea soli</name>
    <dbReference type="NCBI Taxonomy" id="1032476"/>
    <lineage>
        <taxon>Bacteria</taxon>
        <taxon>Bacillati</taxon>
        <taxon>Actinomycetota</taxon>
        <taxon>Actinomycetes</taxon>
        <taxon>Streptosporangiales</taxon>
        <taxon>Streptosporangiaceae</taxon>
        <taxon>Nonomuraea</taxon>
    </lineage>
</organism>
<evidence type="ECO:0000256" key="4">
    <source>
        <dbReference type="ARBA" id="ARBA00022989"/>
    </source>
</evidence>
<dbReference type="PANTHER" id="PTHR35007">
    <property type="entry name" value="INTEGRAL MEMBRANE PROTEIN-RELATED"/>
    <property type="match status" value="1"/>
</dbReference>
<evidence type="ECO:0000259" key="8">
    <source>
        <dbReference type="Pfam" id="PF00482"/>
    </source>
</evidence>
<dbReference type="GO" id="GO:0005886">
    <property type="term" value="C:plasma membrane"/>
    <property type="evidence" value="ECO:0007669"/>
    <property type="project" value="UniProtKB-SubCell"/>
</dbReference>
<dbReference type="AlphaFoldDB" id="A0A7W0CJY5"/>
<sequence length="356" mass="37308">MPIIDPLVLLAGAAAGGGLFLLIIALYGMRPRPSRPKRESARNLTTRTAVAAIAATAVLVTTGWPVAAVGTVLLVFAWRGLAGGAAEERASMRRLEGLAAWTESLRDTIAGAAGLEQAIPASIRAAAPMLRPHLRSMVDRLHTRMALPDALRLFADELADPSADLVIAALILNAKLRGPGLRDVLGALAVSAREELDMRRRVEAERRATRKSVQIVVGTALGFAVILVVWNPGYVAEYRSWLGQAVLLVVAGLFGAGFAWMRRLARFDKPTRLLMGGQATAADKATPTAADRANPLAADRANPTAADRANPTAVDRATPTVADRATPTVADRSAAAGATMTGAERAGPPSPRGNHG</sequence>
<keyword evidence="3 7" id="KW-0812">Transmembrane</keyword>
<feature type="compositionally biased region" description="Low complexity" evidence="6">
    <location>
        <begin position="279"/>
        <end position="293"/>
    </location>
</feature>
<feature type="domain" description="Type II secretion system protein GspF" evidence="8">
    <location>
        <begin position="102"/>
        <end position="228"/>
    </location>
</feature>
<feature type="transmembrane region" description="Helical" evidence="7">
    <location>
        <begin position="215"/>
        <end position="235"/>
    </location>
</feature>
<keyword evidence="5 7" id="KW-0472">Membrane</keyword>
<comment type="subcellular location">
    <subcellularLocation>
        <location evidence="1">Cell membrane</location>
        <topology evidence="1">Multi-pass membrane protein</topology>
    </subcellularLocation>
</comment>
<evidence type="ECO:0000256" key="6">
    <source>
        <dbReference type="SAM" id="MobiDB-lite"/>
    </source>
</evidence>
<evidence type="ECO:0000256" key="1">
    <source>
        <dbReference type="ARBA" id="ARBA00004651"/>
    </source>
</evidence>
<dbReference type="EMBL" id="JACDUR010000004">
    <property type="protein sequence ID" value="MBA2892530.1"/>
    <property type="molecule type" value="Genomic_DNA"/>
</dbReference>
<feature type="transmembrane region" description="Helical" evidence="7">
    <location>
        <begin position="241"/>
        <end position="261"/>
    </location>
</feature>
<evidence type="ECO:0000256" key="2">
    <source>
        <dbReference type="ARBA" id="ARBA00022475"/>
    </source>
</evidence>
<feature type="transmembrane region" description="Helical" evidence="7">
    <location>
        <begin position="6"/>
        <end position="29"/>
    </location>
</feature>